<reference evidence="10" key="1">
    <citation type="submission" date="2019-09" db="EMBL/GenBank/DDBJ databases">
        <title>Draft genome information of white flower Hibiscus syriacus.</title>
        <authorList>
            <person name="Kim Y.-M."/>
        </authorList>
    </citation>
    <scope>NUCLEOTIDE SEQUENCE [LARGE SCALE GENOMIC DNA]</scope>
    <source>
        <strain evidence="10">YM2019G1</strain>
    </source>
</reference>
<evidence type="ECO:0000256" key="6">
    <source>
        <dbReference type="ARBA" id="ARBA00023295"/>
    </source>
</evidence>
<evidence type="ECO:0000256" key="9">
    <source>
        <dbReference type="SAM" id="Phobius"/>
    </source>
</evidence>
<dbReference type="GO" id="GO:0004650">
    <property type="term" value="F:polygalacturonase activity"/>
    <property type="evidence" value="ECO:0007669"/>
    <property type="project" value="InterPro"/>
</dbReference>
<dbReference type="SUPFAM" id="SSF51126">
    <property type="entry name" value="Pectin lyase-like"/>
    <property type="match status" value="1"/>
</dbReference>
<evidence type="ECO:0000256" key="4">
    <source>
        <dbReference type="ARBA" id="ARBA00022525"/>
    </source>
</evidence>
<feature type="transmembrane region" description="Helical" evidence="9">
    <location>
        <begin position="129"/>
        <end position="155"/>
    </location>
</feature>
<dbReference type="Proteomes" id="UP000436088">
    <property type="component" value="Unassembled WGS sequence"/>
</dbReference>
<dbReference type="GO" id="GO:0005975">
    <property type="term" value="P:carbohydrate metabolic process"/>
    <property type="evidence" value="ECO:0007669"/>
    <property type="project" value="InterPro"/>
</dbReference>
<keyword evidence="4" id="KW-0964">Secreted</keyword>
<dbReference type="AlphaFoldDB" id="A0A6A3B9F0"/>
<keyword evidence="9" id="KW-0812">Transmembrane</keyword>
<evidence type="ECO:0000256" key="3">
    <source>
        <dbReference type="ARBA" id="ARBA00022512"/>
    </source>
</evidence>
<comment type="similarity">
    <text evidence="2 8">Belongs to the glycosyl hydrolase 28 family.</text>
</comment>
<comment type="subcellular location">
    <subcellularLocation>
        <location evidence="1">Secreted</location>
        <location evidence="1">Cell wall</location>
    </subcellularLocation>
</comment>
<keyword evidence="7" id="KW-0961">Cell wall biogenesis/degradation</keyword>
<keyword evidence="3" id="KW-0134">Cell wall</keyword>
<dbReference type="EMBL" id="VEPZ02000876">
    <property type="protein sequence ID" value="KAE8713506.1"/>
    <property type="molecule type" value="Genomic_DNA"/>
</dbReference>
<keyword evidence="9" id="KW-1133">Transmembrane helix</keyword>
<keyword evidence="11" id="KW-1185">Reference proteome</keyword>
<evidence type="ECO:0000313" key="10">
    <source>
        <dbReference type="EMBL" id="KAE8713506.1"/>
    </source>
</evidence>
<dbReference type="GO" id="GO:0071555">
    <property type="term" value="P:cell wall organization"/>
    <property type="evidence" value="ECO:0007669"/>
    <property type="project" value="UniProtKB-KW"/>
</dbReference>
<dbReference type="Pfam" id="PF00295">
    <property type="entry name" value="Glyco_hydro_28"/>
    <property type="match status" value="1"/>
</dbReference>
<sequence length="161" mass="18059">MGSLKNVSFSNIQVIDLNVPIIIDQYNCDKHMCKNQTMAVAISGVKYDRIVGTYTSQPVHLACSNAIPCTDVDLIDIQLKPSFRGFHQALCWNSYGRSQGPLFPSSIDSCLLRGQWLCQENSSISRTCLYIGIVWVLLLGLHVWLMLSLLLILVCEKVRLL</sequence>
<name>A0A6A3B9F0_HIBSY</name>
<evidence type="ECO:0000256" key="5">
    <source>
        <dbReference type="ARBA" id="ARBA00022801"/>
    </source>
</evidence>
<dbReference type="InterPro" id="IPR012334">
    <property type="entry name" value="Pectin_lyas_fold"/>
</dbReference>
<dbReference type="Gene3D" id="2.160.20.10">
    <property type="entry name" value="Single-stranded right-handed beta-helix, Pectin lyase-like"/>
    <property type="match status" value="1"/>
</dbReference>
<evidence type="ECO:0008006" key="12">
    <source>
        <dbReference type="Google" id="ProtNLM"/>
    </source>
</evidence>
<gene>
    <name evidence="10" type="ORF">F3Y22_tig00110206pilonHSYRG00017</name>
</gene>
<evidence type="ECO:0000256" key="1">
    <source>
        <dbReference type="ARBA" id="ARBA00004191"/>
    </source>
</evidence>
<evidence type="ECO:0000256" key="2">
    <source>
        <dbReference type="ARBA" id="ARBA00008834"/>
    </source>
</evidence>
<proteinExistence type="inferred from homology"/>
<organism evidence="10 11">
    <name type="scientific">Hibiscus syriacus</name>
    <name type="common">Rose of Sharon</name>
    <dbReference type="NCBI Taxonomy" id="106335"/>
    <lineage>
        <taxon>Eukaryota</taxon>
        <taxon>Viridiplantae</taxon>
        <taxon>Streptophyta</taxon>
        <taxon>Embryophyta</taxon>
        <taxon>Tracheophyta</taxon>
        <taxon>Spermatophyta</taxon>
        <taxon>Magnoliopsida</taxon>
        <taxon>eudicotyledons</taxon>
        <taxon>Gunneridae</taxon>
        <taxon>Pentapetalae</taxon>
        <taxon>rosids</taxon>
        <taxon>malvids</taxon>
        <taxon>Malvales</taxon>
        <taxon>Malvaceae</taxon>
        <taxon>Malvoideae</taxon>
        <taxon>Hibiscus</taxon>
    </lineage>
</organism>
<dbReference type="InterPro" id="IPR011050">
    <property type="entry name" value="Pectin_lyase_fold/virulence"/>
</dbReference>
<keyword evidence="9" id="KW-0472">Membrane</keyword>
<keyword evidence="5 8" id="KW-0378">Hydrolase</keyword>
<accession>A0A6A3B9F0</accession>
<protein>
    <recommendedName>
        <fullName evidence="12">Polygalacturonase</fullName>
    </recommendedName>
</protein>
<dbReference type="InterPro" id="IPR000743">
    <property type="entry name" value="Glyco_hydro_28"/>
</dbReference>
<evidence type="ECO:0000256" key="8">
    <source>
        <dbReference type="RuleBase" id="RU361169"/>
    </source>
</evidence>
<keyword evidence="6 8" id="KW-0326">Glycosidase</keyword>
<dbReference type="PANTHER" id="PTHR31375">
    <property type="match status" value="1"/>
</dbReference>
<comment type="caution">
    <text evidence="10">The sequence shown here is derived from an EMBL/GenBank/DDBJ whole genome shotgun (WGS) entry which is preliminary data.</text>
</comment>
<evidence type="ECO:0000313" key="11">
    <source>
        <dbReference type="Proteomes" id="UP000436088"/>
    </source>
</evidence>
<evidence type="ECO:0000256" key="7">
    <source>
        <dbReference type="ARBA" id="ARBA00023316"/>
    </source>
</evidence>